<accession>A0A1H9L0V1</accession>
<reference evidence="2 3" key="1">
    <citation type="submission" date="2016-10" db="EMBL/GenBank/DDBJ databases">
        <authorList>
            <person name="de Groot N.N."/>
        </authorList>
    </citation>
    <scope>NUCLEOTIDE SEQUENCE [LARGE SCALE GENOMIC DNA]</scope>
    <source>
        <strain evidence="2 3">A52C2</strain>
    </source>
</reference>
<dbReference type="Proteomes" id="UP000199647">
    <property type="component" value="Unassembled WGS sequence"/>
</dbReference>
<dbReference type="EMBL" id="FOFG01000010">
    <property type="protein sequence ID" value="SER05026.1"/>
    <property type="molecule type" value="Genomic_DNA"/>
</dbReference>
<organism evidence="2 3">
    <name type="scientific">Faunimonas pinastri</name>
    <dbReference type="NCBI Taxonomy" id="1855383"/>
    <lineage>
        <taxon>Bacteria</taxon>
        <taxon>Pseudomonadati</taxon>
        <taxon>Pseudomonadota</taxon>
        <taxon>Alphaproteobacteria</taxon>
        <taxon>Hyphomicrobiales</taxon>
        <taxon>Afifellaceae</taxon>
        <taxon>Faunimonas</taxon>
    </lineage>
</organism>
<evidence type="ECO:0000313" key="2">
    <source>
        <dbReference type="EMBL" id="SER05026.1"/>
    </source>
</evidence>
<keyword evidence="1" id="KW-0472">Membrane</keyword>
<gene>
    <name evidence="2" type="ORF">SAMN05216548_110152</name>
</gene>
<evidence type="ECO:0000256" key="1">
    <source>
        <dbReference type="SAM" id="Phobius"/>
    </source>
</evidence>
<sequence>MQGWKTVTISALIAIFGALQGLDWANLIPNATYAGWIISAIGVVMLVLRTLTRTPVGQGKIASGDAEGPASSKSP</sequence>
<dbReference type="RefSeq" id="WP_092497605.1">
    <property type="nucleotide sequence ID" value="NZ_FOFG01000010.1"/>
</dbReference>
<keyword evidence="1" id="KW-1133">Transmembrane helix</keyword>
<dbReference type="STRING" id="1855383.SAMN05216548_110152"/>
<keyword evidence="3" id="KW-1185">Reference proteome</keyword>
<dbReference type="OrthoDB" id="9800276at2"/>
<name>A0A1H9L0V1_9HYPH</name>
<evidence type="ECO:0000313" key="3">
    <source>
        <dbReference type="Proteomes" id="UP000199647"/>
    </source>
</evidence>
<protein>
    <submittedName>
        <fullName evidence="2">Uncharacterized protein</fullName>
    </submittedName>
</protein>
<keyword evidence="1" id="KW-0812">Transmembrane</keyword>
<proteinExistence type="predicted"/>
<feature type="transmembrane region" description="Helical" evidence="1">
    <location>
        <begin position="31"/>
        <end position="51"/>
    </location>
</feature>
<dbReference type="AlphaFoldDB" id="A0A1H9L0V1"/>